<dbReference type="GO" id="GO:0003980">
    <property type="term" value="F:UDP-glucose:glycoprotein glucosyltransferase activity"/>
    <property type="evidence" value="ECO:0007669"/>
    <property type="project" value="InterPro"/>
</dbReference>
<feature type="domain" description="UGGT thioredoxin-like" evidence="12">
    <location>
        <begin position="348"/>
        <end position="604"/>
    </location>
</feature>
<comment type="subcellular location">
    <subcellularLocation>
        <location evidence="2">Endoplasmic reticulum lumen</location>
    </subcellularLocation>
</comment>
<dbReference type="GO" id="GO:0018279">
    <property type="term" value="P:protein N-linked glycosylation via asparagine"/>
    <property type="evidence" value="ECO:0007669"/>
    <property type="project" value="TreeGrafter"/>
</dbReference>
<dbReference type="Proteomes" id="UP000780801">
    <property type="component" value="Unassembled WGS sequence"/>
</dbReference>
<evidence type="ECO:0000256" key="6">
    <source>
        <dbReference type="ARBA" id="ARBA00022729"/>
    </source>
</evidence>
<evidence type="ECO:0000259" key="13">
    <source>
        <dbReference type="Pfam" id="PF18403"/>
    </source>
</evidence>
<dbReference type="Pfam" id="PF18403">
    <property type="entry name" value="Thioredoxin_15"/>
    <property type="match status" value="1"/>
</dbReference>
<comment type="similarity">
    <text evidence="4">Belongs to the glycosyltransferase 8 family.</text>
</comment>
<feature type="domain" description="UGGT thioredoxin-like" evidence="10">
    <location>
        <begin position="1"/>
        <end position="134"/>
    </location>
</feature>
<proteinExistence type="inferred from homology"/>
<evidence type="ECO:0000256" key="4">
    <source>
        <dbReference type="ARBA" id="ARBA00006351"/>
    </source>
</evidence>
<evidence type="ECO:0000256" key="2">
    <source>
        <dbReference type="ARBA" id="ARBA00004319"/>
    </source>
</evidence>
<feature type="domain" description="Glucosyltransferase 24 catalytic" evidence="14">
    <location>
        <begin position="1187"/>
        <end position="1453"/>
    </location>
</feature>
<dbReference type="InterPro" id="IPR029044">
    <property type="entry name" value="Nucleotide-diphossugar_trans"/>
</dbReference>
<dbReference type="SUPFAM" id="SSF53448">
    <property type="entry name" value="Nucleotide-diphospho-sugar transferases"/>
    <property type="match status" value="1"/>
</dbReference>
<evidence type="ECO:0000256" key="8">
    <source>
        <dbReference type="ARBA" id="ARBA00023180"/>
    </source>
</evidence>
<keyword evidence="5" id="KW-0808">Transferase</keyword>
<dbReference type="PANTHER" id="PTHR11226">
    <property type="entry name" value="UDP-GLUCOSE GLYCOPROTEIN:GLUCOSYLTRANSFERASE"/>
    <property type="match status" value="1"/>
</dbReference>
<feature type="compositionally biased region" description="Basic and acidic residues" evidence="9">
    <location>
        <begin position="1500"/>
        <end position="1509"/>
    </location>
</feature>
<protein>
    <recommendedName>
        <fullName evidence="17">Glycosyltransferase family 24 protein</fullName>
    </recommendedName>
</protein>
<feature type="compositionally biased region" description="Polar residues" evidence="9">
    <location>
        <begin position="178"/>
        <end position="193"/>
    </location>
</feature>
<dbReference type="InterPro" id="IPR040694">
    <property type="entry name" value="UGGT_TRXL_2"/>
</dbReference>
<evidence type="ECO:0000259" key="12">
    <source>
        <dbReference type="Pfam" id="PF18402"/>
    </source>
</evidence>
<dbReference type="InterPro" id="IPR009448">
    <property type="entry name" value="UDP-g_GGtrans"/>
</dbReference>
<evidence type="ECO:0008006" key="17">
    <source>
        <dbReference type="Google" id="ProtNLM"/>
    </source>
</evidence>
<dbReference type="PANTHER" id="PTHR11226:SF0">
    <property type="entry name" value="UDP-GLUCOSE:GLYCOPROTEIN GLUCOSYLTRANSFERASE"/>
    <property type="match status" value="1"/>
</dbReference>
<dbReference type="InterPro" id="IPR040693">
    <property type="entry name" value="UGGT_TRXL_1"/>
</dbReference>
<dbReference type="GO" id="GO:0051082">
    <property type="term" value="F:unfolded protein binding"/>
    <property type="evidence" value="ECO:0007669"/>
    <property type="project" value="TreeGrafter"/>
</dbReference>
<dbReference type="InterPro" id="IPR040525">
    <property type="entry name" value="UGGT_TRXL_4"/>
</dbReference>
<accession>A0A9P6G5U1</accession>
<evidence type="ECO:0000259" key="10">
    <source>
        <dbReference type="Pfam" id="PF18400"/>
    </source>
</evidence>
<dbReference type="Pfam" id="PF18404">
    <property type="entry name" value="Glyco_transf_24"/>
    <property type="match status" value="1"/>
</dbReference>
<evidence type="ECO:0000259" key="11">
    <source>
        <dbReference type="Pfam" id="PF18401"/>
    </source>
</evidence>
<keyword evidence="8" id="KW-0325">Glycoprotein</keyword>
<gene>
    <name evidence="15" type="ORF">BGW38_002767</name>
</gene>
<dbReference type="InterPro" id="IPR040497">
    <property type="entry name" value="Glyco_transf_24"/>
</dbReference>
<keyword evidence="16" id="KW-1185">Reference proteome</keyword>
<feature type="compositionally biased region" description="Basic and acidic residues" evidence="9">
    <location>
        <begin position="1466"/>
        <end position="1480"/>
    </location>
</feature>
<comment type="cofactor">
    <cofactor evidence="1">
        <name>Ca(2+)</name>
        <dbReference type="ChEBI" id="CHEBI:29108"/>
    </cofactor>
</comment>
<evidence type="ECO:0000256" key="3">
    <source>
        <dbReference type="ARBA" id="ARBA00004922"/>
    </source>
</evidence>
<evidence type="ECO:0000256" key="5">
    <source>
        <dbReference type="ARBA" id="ARBA00022679"/>
    </source>
</evidence>
<evidence type="ECO:0000313" key="15">
    <source>
        <dbReference type="EMBL" id="KAF9586745.1"/>
    </source>
</evidence>
<dbReference type="GO" id="GO:0005788">
    <property type="term" value="C:endoplasmic reticulum lumen"/>
    <property type="evidence" value="ECO:0007669"/>
    <property type="project" value="UniProtKB-SubCell"/>
</dbReference>
<dbReference type="Pfam" id="PF06427">
    <property type="entry name" value="UDP-g_GGTase"/>
    <property type="match status" value="1"/>
</dbReference>
<dbReference type="InterPro" id="IPR040692">
    <property type="entry name" value="UGGT_TRXL_3"/>
</dbReference>
<evidence type="ECO:0000259" key="14">
    <source>
        <dbReference type="Pfam" id="PF18404"/>
    </source>
</evidence>
<evidence type="ECO:0000256" key="1">
    <source>
        <dbReference type="ARBA" id="ARBA00001913"/>
    </source>
</evidence>
<dbReference type="OrthoDB" id="27683at2759"/>
<comment type="pathway">
    <text evidence="3">Protein modification; protein glycosylation.</text>
</comment>
<dbReference type="GO" id="GO:0036503">
    <property type="term" value="P:ERAD pathway"/>
    <property type="evidence" value="ECO:0007669"/>
    <property type="project" value="TreeGrafter"/>
</dbReference>
<feature type="compositionally biased region" description="Polar residues" evidence="9">
    <location>
        <begin position="1485"/>
        <end position="1495"/>
    </location>
</feature>
<dbReference type="CDD" id="cd06432">
    <property type="entry name" value="GT8_HUGT1_C_like"/>
    <property type="match status" value="1"/>
</dbReference>
<dbReference type="Pfam" id="PF18400">
    <property type="entry name" value="Thioredoxin_12"/>
    <property type="match status" value="1"/>
</dbReference>
<name>A0A9P6G5U1_9FUNG</name>
<dbReference type="FunFam" id="3.90.550.10:FF:000065">
    <property type="entry name" value="UDP-glucose:glycoprotein glucosyltransferase, putative"/>
    <property type="match status" value="1"/>
</dbReference>
<evidence type="ECO:0000256" key="9">
    <source>
        <dbReference type="SAM" id="MobiDB-lite"/>
    </source>
</evidence>
<reference evidence="15" key="1">
    <citation type="journal article" date="2020" name="Fungal Divers.">
        <title>Resolving the Mortierellaceae phylogeny through synthesis of multi-gene phylogenetics and phylogenomics.</title>
        <authorList>
            <person name="Vandepol N."/>
            <person name="Liber J."/>
            <person name="Desiro A."/>
            <person name="Na H."/>
            <person name="Kennedy M."/>
            <person name="Barry K."/>
            <person name="Grigoriev I.V."/>
            <person name="Miller A.N."/>
            <person name="O'Donnell K."/>
            <person name="Stajich J.E."/>
            <person name="Bonito G."/>
        </authorList>
    </citation>
    <scope>NUCLEOTIDE SEQUENCE</scope>
    <source>
        <strain evidence="15">KOD1015</strain>
    </source>
</reference>
<sequence>MRSTAPWIEAHYHLYNATVVPDKKARWTGSSGSRAFDESCAVWVDWYDRQICSAQEMLDVIQKGLGSYRNLESQVTFMELDHALSPNAKDPELFAVLYADVFDPEFAKLQQVLDELTRDHALRYSVRYRPSARTHRGLGEEKLWVAGYGVELALKSTDYIVIDDRDLGTGDEDGEDASSGQTVFSSRTHQKASGSGLFKDEDKAAPAVEQVHQSDLGGLGLATTQFILQSENPLNALVTVAQDYPKYQARISKTPIGDELKFATRNNLMSLRGDGRSKVWLNNQPIPHHKMNPFNLLRLLRREREVISSLATMGITTQKAVDLLTDFGSTETDHKNGPAGSEKIEGVFDVRDKSEQQNLVVWLNDLEKDLRYNDWSPSLTQLLRPVFNGQFHNIRRNVINSLFVLDLSSPQAMELVSFELPNYVQRLVPFRFGILPLVQSEDGEDAKIAMLWRHVVGRHGIKGGLELLKKTLISHVQEGVDIPTAIQKSFAAATALPKLKSTEIPELSYDQVLASDSAYRTAWLPSVRAMQSRIGITGASHFVNGKYFAWEGDHGQQLMSEVASQTSLLANRLIQNELPSSETLNVYDYFMTLPGVFARRNPFIFVGDENPLKVVDLAFNDHDQVIFVDRLSYFASASSEHQCLTVHVIADFDTLEGQTIALEAVKSLENVSSDERSPGEEVRMAFIQNGKGLRGQASGKDTAPSDATFGQFVLHSSITATALPVGFWKSLLQDVVDAGPSAGSDVFSKSFRSAAEKYPDVGLITFGTEGREGIEEENDSARRQFLERVLDGKYDSQRAVLLVNGRLVGPIAETFNTEDFHLLYAYEKNARGDKIKTLLANANIKDDARNIMKVTSVVVKASLQMDQGLYDLNEAVVTRDRSFESLNLEQSGFTVNPTAYAENDDSLFLVTAVLDPVSKLTQQWAAILKTLSEMDHVKVQVVLLPAMETSEVAIKRFYRYVSEPELRFDNNGNLARPSAYFSGLPETALLTLGVDVNPAWVVSPKICIHDLDNLLLSSLTGESARRTGVQAEFELQHVLIEGFSRDITLRTTSKGAQFILGTKTEPHVVDTLVMANMGYFQLKGLPGVWEMQLRPGRTSQVYGIESIGSEGWEPGFGPVKNEKRHVVISNFEGLVLYPRLVRNPGMQQADINEEVVQESGIWDSIKSTIKGLAQPLVAKGAKPKAEINIFSVASGHLYERFLSIMILSVIKNTQSRVKFWFIENFLSPSFKDLIPLMAEKYDFDYELVTYNWPHWLRAQTEKQRIIWAYKILFLDVLFPLDLDKVIFVDADQVVRTDMKELVDMDLHGAPYGYTPMCQDRKEMEGFRFWNQGYWKEHLKTKPYHISALYVVDLFRFRQMQAGDRLRNHYQQLSRDPNSLANLDQDLPNNMQNEVPIFSLPQEWLWCETWCGDEGLTKAKTIDLCNNPLTKEPKLDRARRQIKEWESLDDEATEFAKKVHAQLKVARRSEKGPEQEQKQGQEKQPTQHQAQGTDASESAEGESHARKDEL</sequence>
<dbReference type="Gene3D" id="3.90.550.10">
    <property type="entry name" value="Spore Coat Polysaccharide Biosynthesis Protein SpsA, Chain A"/>
    <property type="match status" value="1"/>
</dbReference>
<comment type="caution">
    <text evidence="15">The sequence shown here is derived from an EMBL/GenBank/DDBJ whole genome shotgun (WGS) entry which is preliminary data.</text>
</comment>
<feature type="region of interest" description="Disordered" evidence="9">
    <location>
        <begin position="1461"/>
        <end position="1509"/>
    </location>
</feature>
<evidence type="ECO:0000256" key="7">
    <source>
        <dbReference type="ARBA" id="ARBA00022824"/>
    </source>
</evidence>
<organism evidence="15 16">
    <name type="scientific">Lunasporangiospora selenospora</name>
    <dbReference type="NCBI Taxonomy" id="979761"/>
    <lineage>
        <taxon>Eukaryota</taxon>
        <taxon>Fungi</taxon>
        <taxon>Fungi incertae sedis</taxon>
        <taxon>Mucoromycota</taxon>
        <taxon>Mortierellomycotina</taxon>
        <taxon>Mortierellomycetes</taxon>
        <taxon>Mortierellales</taxon>
        <taxon>Mortierellaceae</taxon>
        <taxon>Lunasporangiospora</taxon>
    </lineage>
</organism>
<evidence type="ECO:0000313" key="16">
    <source>
        <dbReference type="Proteomes" id="UP000780801"/>
    </source>
</evidence>
<dbReference type="EMBL" id="JAABOA010000002">
    <property type="protein sequence ID" value="KAF9586745.1"/>
    <property type="molecule type" value="Genomic_DNA"/>
</dbReference>
<dbReference type="Pfam" id="PF18402">
    <property type="entry name" value="Thioredoxin_14"/>
    <property type="match status" value="1"/>
</dbReference>
<feature type="region of interest" description="Disordered" evidence="9">
    <location>
        <begin position="169"/>
        <end position="199"/>
    </location>
</feature>
<dbReference type="Pfam" id="PF18401">
    <property type="entry name" value="Thioredoxin_13"/>
    <property type="match status" value="1"/>
</dbReference>
<keyword evidence="7" id="KW-0256">Endoplasmic reticulum</keyword>
<feature type="domain" description="UGGT thioredoxin-like" evidence="11">
    <location>
        <begin position="208"/>
        <end position="327"/>
    </location>
</feature>
<keyword evidence="6" id="KW-0732">Signal</keyword>
<feature type="domain" description="UDP-glucose:glycoprotein glucosyltransferase thioredoxin-like" evidence="13">
    <location>
        <begin position="624"/>
        <end position="858"/>
    </location>
</feature>